<dbReference type="Pfam" id="PF07980">
    <property type="entry name" value="SusD_RagB"/>
    <property type="match status" value="1"/>
</dbReference>
<dbReference type="Pfam" id="PF14322">
    <property type="entry name" value="SusD-like_3"/>
    <property type="match status" value="1"/>
</dbReference>
<name>A0A5B2VU77_9BACT</name>
<feature type="domain" description="RagB/SusD" evidence="6">
    <location>
        <begin position="295"/>
        <end position="495"/>
    </location>
</feature>
<dbReference type="CDD" id="cd08977">
    <property type="entry name" value="SusD"/>
    <property type="match status" value="1"/>
</dbReference>
<sequence>MKRYLHLLIIAAICATACKKLDLTTPDKLSTKVFWKTEGDADLALTGLYATLYGPNGQVSVFAPMWWDSFSDNSFTQNNQGGAQQSLTAGLTSTVGGFPTSNDQSLYVLCYKGIAASNSFLANVEKVLSGDKLNQYKGEAYFIRAFHYFMLAQTYGNVPLVTEDPLAITDFKQKVAKSPRAEILKLIEADLDQAISGLPAAKYTSGHVVKASAQGMKVRVLMFEKKFPEAAALAKTIIDDGLFALNSTYDGNFYKPDQRSSPEIMFSIQFQAPSVPHEFAITTVIIGSGYKDLQGTQDMIDEYEANDPRKTMSFFFPGDTPAQGWPFPGTVGTPGVNNWTKGYYPAKKWLDPKLINPQPGMLDDQDYVWLRYADIKLMYAEAQNEVAGPDASVYQQVNEVRARPGVNMPVLPAGLSQADMRERIRHERRVEFALEGLRYFDLRRWGIAQQTLNGFVQNPLTPNLKTIYRSQFEYWPLPQIEVDRNAPVLIQNEGY</sequence>
<dbReference type="EMBL" id="VUOC01000002">
    <property type="protein sequence ID" value="KAA2242595.1"/>
    <property type="molecule type" value="Genomic_DNA"/>
</dbReference>
<reference evidence="8 9" key="2">
    <citation type="submission" date="2019-09" db="EMBL/GenBank/DDBJ databases">
        <authorList>
            <person name="Jin C."/>
        </authorList>
    </citation>
    <scope>NUCLEOTIDE SEQUENCE [LARGE SCALE GENOMIC DNA]</scope>
    <source>
        <strain evidence="8 9">BN140078</strain>
    </source>
</reference>
<dbReference type="Proteomes" id="UP000324611">
    <property type="component" value="Unassembled WGS sequence"/>
</dbReference>
<dbReference type="Gene3D" id="1.25.40.390">
    <property type="match status" value="1"/>
</dbReference>
<comment type="similarity">
    <text evidence="2">Belongs to the SusD family.</text>
</comment>
<keyword evidence="3" id="KW-0732">Signal</keyword>
<evidence type="ECO:0000256" key="4">
    <source>
        <dbReference type="ARBA" id="ARBA00023136"/>
    </source>
</evidence>
<reference evidence="8 9" key="1">
    <citation type="submission" date="2019-09" db="EMBL/GenBank/DDBJ databases">
        <title>Chitinophaga ginsengihumi sp. nov., isolated from soil of ginseng rhizosphere.</title>
        <authorList>
            <person name="Lee J."/>
        </authorList>
    </citation>
    <scope>NUCLEOTIDE SEQUENCE [LARGE SCALE GENOMIC DNA]</scope>
    <source>
        <strain evidence="8 9">BN140078</strain>
    </source>
</reference>
<dbReference type="RefSeq" id="WP_149837467.1">
    <property type="nucleotide sequence ID" value="NZ_VUOC01000002.1"/>
</dbReference>
<evidence type="ECO:0000256" key="2">
    <source>
        <dbReference type="ARBA" id="ARBA00006275"/>
    </source>
</evidence>
<protein>
    <submittedName>
        <fullName evidence="8">RagB/SusD family nutrient uptake outer membrane protein</fullName>
    </submittedName>
</protein>
<comment type="caution">
    <text evidence="8">The sequence shown here is derived from an EMBL/GenBank/DDBJ whole genome shotgun (WGS) entry which is preliminary data.</text>
</comment>
<evidence type="ECO:0000256" key="1">
    <source>
        <dbReference type="ARBA" id="ARBA00004442"/>
    </source>
</evidence>
<evidence type="ECO:0000259" key="6">
    <source>
        <dbReference type="Pfam" id="PF07980"/>
    </source>
</evidence>
<gene>
    <name evidence="8" type="ORF">F0L74_08650</name>
</gene>
<dbReference type="InterPro" id="IPR011990">
    <property type="entry name" value="TPR-like_helical_dom_sf"/>
</dbReference>
<keyword evidence="4" id="KW-0472">Membrane</keyword>
<feature type="domain" description="SusD-like N-terminal" evidence="7">
    <location>
        <begin position="103"/>
        <end position="209"/>
    </location>
</feature>
<proteinExistence type="inferred from homology"/>
<evidence type="ECO:0000256" key="5">
    <source>
        <dbReference type="ARBA" id="ARBA00023237"/>
    </source>
</evidence>
<dbReference type="InterPro" id="IPR012944">
    <property type="entry name" value="SusD_RagB_dom"/>
</dbReference>
<evidence type="ECO:0000259" key="7">
    <source>
        <dbReference type="Pfam" id="PF14322"/>
    </source>
</evidence>
<evidence type="ECO:0000313" key="9">
    <source>
        <dbReference type="Proteomes" id="UP000324611"/>
    </source>
</evidence>
<keyword evidence="9" id="KW-1185">Reference proteome</keyword>
<accession>A0A5B2VU77</accession>
<dbReference type="InterPro" id="IPR033985">
    <property type="entry name" value="SusD-like_N"/>
</dbReference>
<dbReference type="GO" id="GO:0009279">
    <property type="term" value="C:cell outer membrane"/>
    <property type="evidence" value="ECO:0007669"/>
    <property type="project" value="UniProtKB-SubCell"/>
</dbReference>
<keyword evidence="5" id="KW-0998">Cell outer membrane</keyword>
<dbReference type="SUPFAM" id="SSF48452">
    <property type="entry name" value="TPR-like"/>
    <property type="match status" value="1"/>
</dbReference>
<comment type="subcellular location">
    <subcellularLocation>
        <location evidence="1">Cell outer membrane</location>
    </subcellularLocation>
</comment>
<evidence type="ECO:0000313" key="8">
    <source>
        <dbReference type="EMBL" id="KAA2242595.1"/>
    </source>
</evidence>
<evidence type="ECO:0000256" key="3">
    <source>
        <dbReference type="ARBA" id="ARBA00022729"/>
    </source>
</evidence>
<organism evidence="8 9">
    <name type="scientific">Chitinophaga agrisoli</name>
    <dbReference type="NCBI Taxonomy" id="2607653"/>
    <lineage>
        <taxon>Bacteria</taxon>
        <taxon>Pseudomonadati</taxon>
        <taxon>Bacteroidota</taxon>
        <taxon>Chitinophagia</taxon>
        <taxon>Chitinophagales</taxon>
        <taxon>Chitinophagaceae</taxon>
        <taxon>Chitinophaga</taxon>
    </lineage>
</organism>
<dbReference type="AlphaFoldDB" id="A0A5B2VU77"/>